<dbReference type="Gramene" id="HORVU.MOREX.r3.4HG0367480.1">
    <property type="protein sequence ID" value="HORVU.MOREX.r3.4HG0367480.1.CDS1"/>
    <property type="gene ID" value="HORVU.MOREX.r3.4HG0367480"/>
</dbReference>
<sequence length="483" mass="52504">MALVLVDPVDRRTTLSDERVSYGDRWSSSESESSARSYRDVARTPPAVSASSAVAAPGRAAPVVRPPAKDCLRPRSEVHYVSGGPVLDADGFQQARRRERRRRPCWDAPAKPSPTRRCSPSPEELAGLCFRCLDHRHCVRDCPNDIRCRRCLASGHASRVSDGRWPAAATPRSPRTASAPQTRPLCGASARALPPAARPPAPVLSAPAPPPPRVRPTEDAPSRVFMAQTEEMDEAEQVLARAVVASVTGNRPSVSVDEVAVLLLGSLELEEGDFTVHQHHPEDFLIIFSSLAIMRRLRGEHFISSARFSLSLRPWCKLAHAGAGELEYRVELELRGIPAHAWLLSTAEHVLGDNCWIERLHPRTRSREDMAVFRVSGRAHDPAGIRRAAVLEIVEQLPGRVRSEVSSVRTLTFPVSIALTKAKLIRVAPAVAQAAGNGGEADDAGGRHGSGSGKGHGPGPGRTRRRGRKRRRTDEAQVGRVMA</sequence>
<feature type="compositionally biased region" description="Low complexity" evidence="1">
    <location>
        <begin position="166"/>
        <end position="180"/>
    </location>
</feature>
<evidence type="ECO:0000256" key="1">
    <source>
        <dbReference type="SAM" id="MobiDB-lite"/>
    </source>
</evidence>
<dbReference type="InterPro" id="IPR053253">
    <property type="entry name" value="Sex_diff_modulator"/>
</dbReference>
<feature type="compositionally biased region" description="Gly residues" evidence="1">
    <location>
        <begin position="447"/>
        <end position="460"/>
    </location>
</feature>
<evidence type="ECO:0008006" key="4">
    <source>
        <dbReference type="Google" id="ProtNLM"/>
    </source>
</evidence>
<evidence type="ECO:0000313" key="2">
    <source>
        <dbReference type="EnsemblPlants" id="HORVU.MOREX.r3.4HG0367480.1.CDS1"/>
    </source>
</evidence>
<feature type="region of interest" description="Disordered" evidence="1">
    <location>
        <begin position="98"/>
        <end position="118"/>
    </location>
</feature>
<keyword evidence="3" id="KW-1185">Reference proteome</keyword>
<reference evidence="2" key="3">
    <citation type="submission" date="2022-01" db="UniProtKB">
        <authorList>
            <consortium name="EnsemblPlants"/>
        </authorList>
    </citation>
    <scope>IDENTIFICATION</scope>
    <source>
        <strain evidence="2">subsp. vulgare</strain>
    </source>
</reference>
<feature type="region of interest" description="Disordered" evidence="1">
    <location>
        <begin position="159"/>
        <end position="219"/>
    </location>
</feature>
<feature type="region of interest" description="Disordered" evidence="1">
    <location>
        <begin position="16"/>
        <end position="59"/>
    </location>
</feature>
<proteinExistence type="predicted"/>
<reference evidence="3" key="1">
    <citation type="journal article" date="2012" name="Nature">
        <title>A physical, genetic and functional sequence assembly of the barley genome.</title>
        <authorList>
            <consortium name="The International Barley Genome Sequencing Consortium"/>
            <person name="Mayer K.F."/>
            <person name="Waugh R."/>
            <person name="Brown J.W."/>
            <person name="Schulman A."/>
            <person name="Langridge P."/>
            <person name="Platzer M."/>
            <person name="Fincher G.B."/>
            <person name="Muehlbauer G.J."/>
            <person name="Sato K."/>
            <person name="Close T.J."/>
            <person name="Wise R.P."/>
            <person name="Stein N."/>
        </authorList>
    </citation>
    <scope>NUCLEOTIDE SEQUENCE [LARGE SCALE GENOMIC DNA]</scope>
    <source>
        <strain evidence="3">cv. Morex</strain>
    </source>
</reference>
<accession>A0A8I6XZ41</accession>
<dbReference type="PANTHER" id="PTHR33087:SF31">
    <property type="entry name" value="OS06G0482850 PROTEIN"/>
    <property type="match status" value="1"/>
</dbReference>
<organism evidence="2 3">
    <name type="scientific">Hordeum vulgare subsp. vulgare</name>
    <name type="common">Domesticated barley</name>
    <dbReference type="NCBI Taxonomy" id="112509"/>
    <lineage>
        <taxon>Eukaryota</taxon>
        <taxon>Viridiplantae</taxon>
        <taxon>Streptophyta</taxon>
        <taxon>Embryophyta</taxon>
        <taxon>Tracheophyta</taxon>
        <taxon>Spermatophyta</taxon>
        <taxon>Magnoliopsida</taxon>
        <taxon>Liliopsida</taxon>
        <taxon>Poales</taxon>
        <taxon>Poaceae</taxon>
        <taxon>BOP clade</taxon>
        <taxon>Pooideae</taxon>
        <taxon>Triticodae</taxon>
        <taxon>Triticeae</taxon>
        <taxon>Hordeinae</taxon>
        <taxon>Hordeum</taxon>
    </lineage>
</organism>
<feature type="compositionally biased region" description="Low complexity" evidence="1">
    <location>
        <begin position="43"/>
        <end position="59"/>
    </location>
</feature>
<evidence type="ECO:0000313" key="3">
    <source>
        <dbReference type="Proteomes" id="UP000011116"/>
    </source>
</evidence>
<reference evidence="2" key="2">
    <citation type="submission" date="2020-10" db="EMBL/GenBank/DDBJ databases">
        <authorList>
            <person name="Scholz U."/>
            <person name="Mascher M."/>
            <person name="Fiebig A."/>
        </authorList>
    </citation>
    <scope>NUCLEOTIDE SEQUENCE [LARGE SCALE GENOMIC DNA]</scope>
    <source>
        <strain evidence="2">cv. Morex</strain>
    </source>
</reference>
<feature type="compositionally biased region" description="Basic residues" evidence="1">
    <location>
        <begin position="462"/>
        <end position="471"/>
    </location>
</feature>
<dbReference type="PANTHER" id="PTHR33087">
    <property type="entry name" value="OS07G0539200 PROTEIN"/>
    <property type="match status" value="1"/>
</dbReference>
<dbReference type="Proteomes" id="UP000011116">
    <property type="component" value="Chromosome 4H"/>
</dbReference>
<feature type="region of interest" description="Disordered" evidence="1">
    <location>
        <begin position="436"/>
        <end position="483"/>
    </location>
</feature>
<feature type="compositionally biased region" description="Pro residues" evidence="1">
    <location>
        <begin position="196"/>
        <end position="214"/>
    </location>
</feature>
<dbReference type="Gramene" id="HORVU.MOREX.r2.4HG0306070.1">
    <property type="protein sequence ID" value="HORVU.MOREX.r2.4HG0306070.1.CDS.1"/>
    <property type="gene ID" value="HORVU.MOREX.r2.4HG0306070"/>
</dbReference>
<dbReference type="EnsemblPlants" id="HORVU.MOREX.r3.4HG0367480.1">
    <property type="protein sequence ID" value="HORVU.MOREX.r3.4HG0367480.1.CDS1"/>
    <property type="gene ID" value="HORVU.MOREX.r3.4HG0367480"/>
</dbReference>
<dbReference type="AlphaFoldDB" id="A0A8I6XZ41"/>
<protein>
    <recommendedName>
        <fullName evidence="4">CCHC-type domain-containing protein</fullName>
    </recommendedName>
</protein>
<name>A0A8I6XZ41_HORVV</name>